<proteinExistence type="evidence at transcript level"/>
<dbReference type="SUPFAM" id="SSF52096">
    <property type="entry name" value="ClpP/crotonase"/>
    <property type="match status" value="2"/>
</dbReference>
<dbReference type="EMBL" id="GACK01003302">
    <property type="protein sequence ID" value="JAA61732.1"/>
    <property type="molecule type" value="mRNA"/>
</dbReference>
<evidence type="ECO:0000256" key="1">
    <source>
        <dbReference type="ARBA" id="ARBA00005254"/>
    </source>
</evidence>
<name>L7MD30_RHIPC</name>
<comment type="similarity">
    <text evidence="1 2">Belongs to the enoyl-CoA hydratase/isomerase family.</text>
</comment>
<reference evidence="3" key="2">
    <citation type="journal article" date="2015" name="J. Proteomics">
        <title>Sexual differences in the sialomes of the zebra tick, Rhipicephalus pulchellus.</title>
        <authorList>
            <person name="Tan A.W."/>
            <person name="Francischetti I.M."/>
            <person name="Slovak M."/>
            <person name="Kini R.M."/>
            <person name="Ribeiro J.M."/>
        </authorList>
    </citation>
    <scope>NUCLEOTIDE SEQUENCE</scope>
    <source>
        <tissue evidence="3">Salivary gland</tissue>
    </source>
</reference>
<dbReference type="PROSITE" id="PS00166">
    <property type="entry name" value="ENOYL_COA_HYDRATASE"/>
    <property type="match status" value="1"/>
</dbReference>
<evidence type="ECO:0000256" key="2">
    <source>
        <dbReference type="RuleBase" id="RU003707"/>
    </source>
</evidence>
<dbReference type="PANTHER" id="PTHR43802:SF1">
    <property type="entry name" value="IP11341P-RELATED"/>
    <property type="match status" value="1"/>
</dbReference>
<sequence length="323" mass="34554">CPVVCDKQGRILLVGLNRPEKRNCLNVATAQQLLEAFHEFERDSSVDVAVLHGKGGSFCAGYDLSELAEDTPAEWPQVRHSTLFLFEQTAGLTMVHYKLGRKCTKGAETHQTSRWHPGWDPMSEAGGYDLSELAEDTPAEWPQCIPETKKPTIAAVSGYAVGAGLELALWCDLRVVDETAVMGLFGRRFGVPLMAGGSARLPALIGLSRALDLVLTGRPLSAKEAHEIGLANRVVSCGTALGQAVSLAGSIVKFPQGCVQADRAAVYNASSRDLSEAVAFERQMASTVLCSEAVQGARRFLSGVGRHGSFNLFHSSTEPAAKS</sequence>
<dbReference type="PANTHER" id="PTHR43802">
    <property type="entry name" value="ENOYL-COA HYDRATASE"/>
    <property type="match status" value="1"/>
</dbReference>
<accession>L7MD30</accession>
<dbReference type="Pfam" id="PF00378">
    <property type="entry name" value="ECH_1"/>
    <property type="match status" value="2"/>
</dbReference>
<dbReference type="InterPro" id="IPR018376">
    <property type="entry name" value="Enoyl-CoA_hyd/isom_CS"/>
</dbReference>
<dbReference type="AlphaFoldDB" id="L7MD30"/>
<dbReference type="CDD" id="cd06558">
    <property type="entry name" value="crotonase-like"/>
    <property type="match status" value="1"/>
</dbReference>
<dbReference type="InterPro" id="IPR001753">
    <property type="entry name" value="Enoyl-CoA_hydra/iso"/>
</dbReference>
<reference evidence="3" key="1">
    <citation type="submission" date="2012-11" db="EMBL/GenBank/DDBJ databases">
        <authorList>
            <person name="Lucero-Rivera Y.E."/>
            <person name="Tovar-Ramirez D."/>
        </authorList>
    </citation>
    <scope>NUCLEOTIDE SEQUENCE</scope>
    <source>
        <tissue evidence="3">Salivary gland</tissue>
    </source>
</reference>
<dbReference type="GO" id="GO:0003824">
    <property type="term" value="F:catalytic activity"/>
    <property type="evidence" value="ECO:0007669"/>
    <property type="project" value="InterPro"/>
</dbReference>
<protein>
    <submittedName>
        <fullName evidence="3">Putative enoyl-coa hydratase</fullName>
    </submittedName>
</protein>
<organism evidence="3">
    <name type="scientific">Rhipicephalus pulchellus</name>
    <name type="common">Yellow backed tick</name>
    <name type="synonym">Dermacentor pulchellus</name>
    <dbReference type="NCBI Taxonomy" id="72859"/>
    <lineage>
        <taxon>Eukaryota</taxon>
        <taxon>Metazoa</taxon>
        <taxon>Ecdysozoa</taxon>
        <taxon>Arthropoda</taxon>
        <taxon>Chelicerata</taxon>
        <taxon>Arachnida</taxon>
        <taxon>Acari</taxon>
        <taxon>Parasitiformes</taxon>
        <taxon>Ixodida</taxon>
        <taxon>Ixodoidea</taxon>
        <taxon>Ixodidae</taxon>
        <taxon>Rhipicephalinae</taxon>
        <taxon>Rhipicephalus</taxon>
        <taxon>Rhipicephalus</taxon>
    </lineage>
</organism>
<dbReference type="Gene3D" id="3.90.226.10">
    <property type="entry name" value="2-enoyl-CoA Hydratase, Chain A, domain 1"/>
    <property type="match status" value="1"/>
</dbReference>
<evidence type="ECO:0000313" key="3">
    <source>
        <dbReference type="EMBL" id="JAA61732.1"/>
    </source>
</evidence>
<feature type="non-terminal residue" evidence="3">
    <location>
        <position position="1"/>
    </location>
</feature>
<dbReference type="InterPro" id="IPR029045">
    <property type="entry name" value="ClpP/crotonase-like_dom_sf"/>
</dbReference>
<dbReference type="Gene3D" id="1.10.287.2460">
    <property type="match status" value="1"/>
</dbReference>